<keyword evidence="8" id="KW-1185">Reference proteome</keyword>
<keyword evidence="4" id="KW-0378">Hydrolase</keyword>
<name>A0A1C3E9A6_9PLAN</name>
<dbReference type="PANTHER" id="PTHR43200">
    <property type="entry name" value="PHOSPHATASE"/>
    <property type="match status" value="1"/>
</dbReference>
<feature type="binding site" evidence="6">
    <location>
        <position position="89"/>
    </location>
    <ligand>
        <name>Mg(2+)</name>
        <dbReference type="ChEBI" id="CHEBI:18420"/>
        <label>1</label>
        <note>catalytic</note>
    </ligand>
</feature>
<evidence type="ECO:0000256" key="6">
    <source>
        <dbReference type="PIRSR" id="PIRSR600760-2"/>
    </source>
</evidence>
<protein>
    <submittedName>
        <fullName evidence="7">Histidinol phosphate phosphatase</fullName>
    </submittedName>
</protein>
<dbReference type="Gene3D" id="3.30.540.10">
    <property type="entry name" value="Fructose-1,6-Bisphosphatase, subunit A, domain 1"/>
    <property type="match status" value="1"/>
</dbReference>
<dbReference type="RefSeq" id="WP_068849251.1">
    <property type="nucleotide sequence ID" value="NZ_LYDR01000123.1"/>
</dbReference>
<dbReference type="GO" id="GO:0000105">
    <property type="term" value="P:L-histidine biosynthetic process"/>
    <property type="evidence" value="ECO:0007669"/>
    <property type="project" value="TreeGrafter"/>
</dbReference>
<dbReference type="EMBL" id="LYDR01000123">
    <property type="protein sequence ID" value="ODA29801.1"/>
    <property type="molecule type" value="Genomic_DNA"/>
</dbReference>
<comment type="similarity">
    <text evidence="2">Belongs to the inositol monophosphatase superfamily.</text>
</comment>
<dbReference type="CDD" id="cd01641">
    <property type="entry name" value="Bacterial_IMPase_like_1"/>
    <property type="match status" value="1"/>
</dbReference>
<comment type="caution">
    <text evidence="7">The sequence shown here is derived from an EMBL/GenBank/DDBJ whole genome shotgun (WGS) entry which is preliminary data.</text>
</comment>
<evidence type="ECO:0000313" key="7">
    <source>
        <dbReference type="EMBL" id="ODA29801.1"/>
    </source>
</evidence>
<organism evidence="7 8">
    <name type="scientific">Planctopirus hydrillae</name>
    <dbReference type="NCBI Taxonomy" id="1841610"/>
    <lineage>
        <taxon>Bacteria</taxon>
        <taxon>Pseudomonadati</taxon>
        <taxon>Planctomycetota</taxon>
        <taxon>Planctomycetia</taxon>
        <taxon>Planctomycetales</taxon>
        <taxon>Planctomycetaceae</taxon>
        <taxon>Planctopirus</taxon>
    </lineage>
</organism>
<comment type="cofactor">
    <cofactor evidence="1 6">
        <name>Mg(2+)</name>
        <dbReference type="ChEBI" id="CHEBI:18420"/>
    </cofactor>
</comment>
<keyword evidence="3 6" id="KW-0479">Metal-binding</keyword>
<dbReference type="GO" id="GO:0046872">
    <property type="term" value="F:metal ion binding"/>
    <property type="evidence" value="ECO:0007669"/>
    <property type="project" value="UniProtKB-KW"/>
</dbReference>
<dbReference type="Pfam" id="PF00459">
    <property type="entry name" value="Inositol_P"/>
    <property type="match status" value="1"/>
</dbReference>
<dbReference type="Gene3D" id="3.40.190.80">
    <property type="match status" value="1"/>
</dbReference>
<dbReference type="InterPro" id="IPR020583">
    <property type="entry name" value="Inositol_monoP_metal-BS"/>
</dbReference>
<evidence type="ECO:0000256" key="4">
    <source>
        <dbReference type="ARBA" id="ARBA00022801"/>
    </source>
</evidence>
<reference evidence="7 8" key="1">
    <citation type="submission" date="2016-05" db="EMBL/GenBank/DDBJ databases">
        <title>Genomic and physiological characterization of Planctopirus sp. isolated from fresh water lake.</title>
        <authorList>
            <person name="Subhash Y."/>
            <person name="Ramana C."/>
        </authorList>
    </citation>
    <scope>NUCLEOTIDE SEQUENCE [LARGE SCALE GENOMIC DNA]</scope>
    <source>
        <strain evidence="7 8">JC280</strain>
    </source>
</reference>
<dbReference type="OrthoDB" id="9772456at2"/>
<feature type="binding site" evidence="6">
    <location>
        <position position="73"/>
    </location>
    <ligand>
        <name>Mg(2+)</name>
        <dbReference type="ChEBI" id="CHEBI:18420"/>
        <label>1</label>
        <note>catalytic</note>
    </ligand>
</feature>
<accession>A0A1C3E9A6</accession>
<dbReference type="PROSITE" id="PS00629">
    <property type="entry name" value="IMP_1"/>
    <property type="match status" value="1"/>
</dbReference>
<dbReference type="InterPro" id="IPR000760">
    <property type="entry name" value="Inositol_monophosphatase-like"/>
</dbReference>
<dbReference type="GO" id="GO:0016791">
    <property type="term" value="F:phosphatase activity"/>
    <property type="evidence" value="ECO:0007669"/>
    <property type="project" value="UniProtKB-ARBA"/>
</dbReference>
<proteinExistence type="inferred from homology"/>
<feature type="binding site" evidence="6">
    <location>
        <position position="92"/>
    </location>
    <ligand>
        <name>Mg(2+)</name>
        <dbReference type="ChEBI" id="CHEBI:18420"/>
        <label>1</label>
        <note>catalytic</note>
    </ligand>
</feature>
<dbReference type="STRING" id="1841610.A6X21_07405"/>
<dbReference type="Proteomes" id="UP000094828">
    <property type="component" value="Unassembled WGS sequence"/>
</dbReference>
<dbReference type="AlphaFoldDB" id="A0A1C3E9A6"/>
<dbReference type="PANTHER" id="PTHR43200:SF6">
    <property type="entry name" value="3'(2'),5'-BISPHOSPHATE NUCLEOTIDASE"/>
    <property type="match status" value="1"/>
</dbReference>
<dbReference type="InterPro" id="IPR051090">
    <property type="entry name" value="Inositol_monoP_superfamily"/>
</dbReference>
<evidence type="ECO:0000256" key="1">
    <source>
        <dbReference type="ARBA" id="ARBA00001946"/>
    </source>
</evidence>
<evidence type="ECO:0000256" key="5">
    <source>
        <dbReference type="ARBA" id="ARBA00022842"/>
    </source>
</evidence>
<dbReference type="PRINTS" id="PR00377">
    <property type="entry name" value="IMPHPHTASES"/>
</dbReference>
<evidence type="ECO:0000256" key="3">
    <source>
        <dbReference type="ARBA" id="ARBA00022723"/>
    </source>
</evidence>
<gene>
    <name evidence="7" type="ORF">A6X21_07405</name>
</gene>
<dbReference type="SUPFAM" id="SSF56655">
    <property type="entry name" value="Carbohydrate phosphatase"/>
    <property type="match status" value="1"/>
</dbReference>
<evidence type="ECO:0000313" key="8">
    <source>
        <dbReference type="Proteomes" id="UP000094828"/>
    </source>
</evidence>
<keyword evidence="5 6" id="KW-0460">Magnesium</keyword>
<feature type="binding site" evidence="6">
    <location>
        <position position="223"/>
    </location>
    <ligand>
        <name>Mg(2+)</name>
        <dbReference type="ChEBI" id="CHEBI:18420"/>
        <label>1</label>
        <note>catalytic</note>
    </ligand>
</feature>
<sequence length="270" mass="30103">MAYTNADLASRLDFALAVYEEARQLIMSFYQHSSLEVEEKTDFSPVTEADRGAEKLIRERLDVAFPEDGVLGEEFPEKPGQSAFRWILDPVDGTKSFVHGVPLFGTLIGLEVIEGEHRHCVMGVCGFPALNEVVYASEGNGTYWKIGDQPPRRVHVSQVSTIEECTFLTTNMQRWQKIGKWEAYTEILERCKLSRGWGDCYGHVLVATGRADLMVDPALNPWDAAALVPILQEAGGHFVDWKGVPTIYGKNGISVTGKLKDEVLRILNKS</sequence>
<evidence type="ECO:0000256" key="2">
    <source>
        <dbReference type="ARBA" id="ARBA00009759"/>
    </source>
</evidence>